<feature type="compositionally biased region" description="Basic and acidic residues" evidence="1">
    <location>
        <begin position="177"/>
        <end position="196"/>
    </location>
</feature>
<dbReference type="EMBL" id="SNZR01000011">
    <property type="protein sequence ID" value="TDR92972.1"/>
    <property type="molecule type" value="Genomic_DNA"/>
</dbReference>
<feature type="region of interest" description="Disordered" evidence="1">
    <location>
        <begin position="103"/>
        <end position="129"/>
    </location>
</feature>
<evidence type="ECO:0000313" key="2">
    <source>
        <dbReference type="EMBL" id="TDR92972.1"/>
    </source>
</evidence>
<keyword evidence="3" id="KW-1185">Reference proteome</keyword>
<organism evidence="2 3">
    <name type="scientific">Enterovirga rhinocerotis</name>
    <dbReference type="NCBI Taxonomy" id="1339210"/>
    <lineage>
        <taxon>Bacteria</taxon>
        <taxon>Pseudomonadati</taxon>
        <taxon>Pseudomonadota</taxon>
        <taxon>Alphaproteobacteria</taxon>
        <taxon>Hyphomicrobiales</taxon>
        <taxon>Methylobacteriaceae</taxon>
        <taxon>Enterovirga</taxon>
    </lineage>
</organism>
<comment type="caution">
    <text evidence="2">The sequence shown here is derived from an EMBL/GenBank/DDBJ whole genome shotgun (WGS) entry which is preliminary data.</text>
</comment>
<proteinExistence type="predicted"/>
<feature type="compositionally biased region" description="Basic and acidic residues" evidence="1">
    <location>
        <begin position="105"/>
        <end position="121"/>
    </location>
</feature>
<feature type="region of interest" description="Disordered" evidence="1">
    <location>
        <begin position="35"/>
        <end position="91"/>
    </location>
</feature>
<protein>
    <submittedName>
        <fullName evidence="2">Uncharacterized protein</fullName>
    </submittedName>
</protein>
<accession>A0A4R7C525</accession>
<feature type="region of interest" description="Disordered" evidence="1">
    <location>
        <begin position="162"/>
        <end position="229"/>
    </location>
</feature>
<reference evidence="2 3" key="1">
    <citation type="submission" date="2019-03" db="EMBL/GenBank/DDBJ databases">
        <title>Genomic Encyclopedia of Type Strains, Phase IV (KMG-IV): sequencing the most valuable type-strain genomes for metagenomic binning, comparative biology and taxonomic classification.</title>
        <authorList>
            <person name="Goeker M."/>
        </authorList>
    </citation>
    <scope>NUCLEOTIDE SEQUENCE [LARGE SCALE GENOMIC DNA]</scope>
    <source>
        <strain evidence="2 3">DSM 25903</strain>
    </source>
</reference>
<evidence type="ECO:0000256" key="1">
    <source>
        <dbReference type="SAM" id="MobiDB-lite"/>
    </source>
</evidence>
<dbReference type="AlphaFoldDB" id="A0A4R7C525"/>
<evidence type="ECO:0000313" key="3">
    <source>
        <dbReference type="Proteomes" id="UP000295122"/>
    </source>
</evidence>
<feature type="compositionally biased region" description="Basic and acidic residues" evidence="1">
    <location>
        <begin position="79"/>
        <end position="90"/>
    </location>
</feature>
<name>A0A4R7C525_9HYPH</name>
<gene>
    <name evidence="2" type="ORF">EV668_0216</name>
</gene>
<dbReference type="Proteomes" id="UP000295122">
    <property type="component" value="Unassembled WGS sequence"/>
</dbReference>
<sequence>MRATPPHNGAHPRRHGLKCLSSGADYLIGRLDLGKLYEGRPGPARPPRERPLRSLGRALTGSPRRQLDRQTLRHGGATRLERRLASRDDGPELVQDVALLADDDPIGRRAGGEGPRDRESPAHGGVRHRAACRDGQRLALGRIRDRVDAEIEDVGQEALDQLRGHEALEPGEQARGLCRDPGAEEPDQWHQKREDQAVDDATVHSPEGMATSGGLGSPCSAEHAARRMS</sequence>